<comment type="function">
    <text evidence="1">Alpha-L-fucosidase is responsible for hydrolyzing the alpha-1,6-linked fucose joined to the reducing-end N-acetylglucosamine of the carbohydrate moieties of glycoproteins.</text>
</comment>
<dbReference type="InterPro" id="IPR017853">
    <property type="entry name" value="GH"/>
</dbReference>
<evidence type="ECO:0000256" key="2">
    <source>
        <dbReference type="ARBA" id="ARBA00007951"/>
    </source>
</evidence>
<gene>
    <name evidence="8" type="ORF">IAC08_07870</name>
</gene>
<evidence type="ECO:0000256" key="6">
    <source>
        <dbReference type="ARBA" id="ARBA00023295"/>
    </source>
</evidence>
<evidence type="ECO:0000313" key="9">
    <source>
        <dbReference type="Proteomes" id="UP000823617"/>
    </source>
</evidence>
<comment type="caution">
    <text evidence="8">The sequence shown here is derived from an EMBL/GenBank/DDBJ whole genome shotgun (WGS) entry which is preliminary data.</text>
</comment>
<dbReference type="GO" id="GO:0016139">
    <property type="term" value="P:glycoside catabolic process"/>
    <property type="evidence" value="ECO:0007669"/>
    <property type="project" value="TreeGrafter"/>
</dbReference>
<proteinExistence type="inferred from homology"/>
<reference evidence="8" key="1">
    <citation type="submission" date="2020-10" db="EMBL/GenBank/DDBJ databases">
        <authorList>
            <person name="Gilroy R."/>
        </authorList>
    </citation>
    <scope>NUCLEOTIDE SEQUENCE</scope>
    <source>
        <strain evidence="8">B1-3475</strain>
    </source>
</reference>
<dbReference type="SMART" id="SM00812">
    <property type="entry name" value="Alpha_L_fucos"/>
    <property type="match status" value="1"/>
</dbReference>
<evidence type="ECO:0000256" key="5">
    <source>
        <dbReference type="ARBA" id="ARBA00022801"/>
    </source>
</evidence>
<dbReference type="EMBL" id="JADIMK010000079">
    <property type="protein sequence ID" value="MBO8456300.1"/>
    <property type="molecule type" value="Genomic_DNA"/>
</dbReference>
<dbReference type="AlphaFoldDB" id="A0A9D9HLZ3"/>
<comment type="similarity">
    <text evidence="2">Belongs to the glycosyl hydrolase 29 family.</text>
</comment>
<dbReference type="PANTHER" id="PTHR10030:SF37">
    <property type="entry name" value="ALPHA-L-FUCOSIDASE-RELATED"/>
    <property type="match status" value="1"/>
</dbReference>
<name>A0A9D9HLZ3_9BACT</name>
<dbReference type="Gene3D" id="3.20.20.80">
    <property type="entry name" value="Glycosidases"/>
    <property type="match status" value="1"/>
</dbReference>
<evidence type="ECO:0000256" key="4">
    <source>
        <dbReference type="ARBA" id="ARBA00022729"/>
    </source>
</evidence>
<dbReference type="PANTHER" id="PTHR10030">
    <property type="entry name" value="ALPHA-L-FUCOSIDASE"/>
    <property type="match status" value="1"/>
</dbReference>
<reference evidence="8" key="2">
    <citation type="journal article" date="2021" name="PeerJ">
        <title>Extensive microbial diversity within the chicken gut microbiome revealed by metagenomics and culture.</title>
        <authorList>
            <person name="Gilroy R."/>
            <person name="Ravi A."/>
            <person name="Getino M."/>
            <person name="Pursley I."/>
            <person name="Horton D.L."/>
            <person name="Alikhan N.F."/>
            <person name="Baker D."/>
            <person name="Gharbi K."/>
            <person name="Hall N."/>
            <person name="Watson M."/>
            <person name="Adriaenssens E.M."/>
            <person name="Foster-Nyarko E."/>
            <person name="Jarju S."/>
            <person name="Secka A."/>
            <person name="Antonio M."/>
            <person name="Oren A."/>
            <person name="Chaudhuri R.R."/>
            <person name="La Ragione R."/>
            <person name="Hildebrand F."/>
            <person name="Pallen M.J."/>
        </authorList>
    </citation>
    <scope>NUCLEOTIDE SEQUENCE</scope>
    <source>
        <strain evidence="8">B1-3475</strain>
    </source>
</reference>
<dbReference type="InterPro" id="IPR000421">
    <property type="entry name" value="FA58C"/>
</dbReference>
<dbReference type="PROSITE" id="PS50022">
    <property type="entry name" value="FA58C_3"/>
    <property type="match status" value="1"/>
</dbReference>
<dbReference type="SUPFAM" id="SSF51445">
    <property type="entry name" value="(Trans)glycosidases"/>
    <property type="match status" value="1"/>
</dbReference>
<keyword evidence="6" id="KW-0326">Glycosidase</keyword>
<dbReference type="GO" id="GO:0005764">
    <property type="term" value="C:lysosome"/>
    <property type="evidence" value="ECO:0007669"/>
    <property type="project" value="TreeGrafter"/>
</dbReference>
<sequence length="600" mass="66242">MRPEYTLAAICAFALATGCSRTQPPAPYGAIPSPAQVEWQKMETNMFVHFGPNTFTSAEWGDGTESADIFNPTALDCRQWAAIAKAAGMKGIIITAKHHDGFCLWPNPASSHTVAQSSWRDGKGDVLKDLSEACREYGLKFGVYISPWDRNDPSYGSDEYNDVFCRTLESALGSYGEVFEQWFDGACGEGPNGKRQVYNWDKFHNTVYSLQPDAVIFSDIGPGCRWIGNERGIAGETCWSRLDTEGFVPGGNLNRDTLSCGNVHGHAWVPGEADVSIRPGWFYRASEDDKVKTLDQLLEIYYGSVGRNSLLLLNVPPDKRGLIHSADSLRLMEFRAALESIFSKNLAEGSRAEASCTRGGSRRFSAGRMLDGDYDTYWATDDGIDTATVTVILPETRTFNRVMLQEYIPLGQRIAAFSIEARVTSGVWEQIAEGTTIGYKRILLTARTTADAVRIRIEKSYACPLLNGFGLYLDDVMYGGAASQDSTSSAADMQKKPIISVKASDPYIIDLGKAETARGFFYEPGDPAKDGCLITFSLETSLDGKTWSKVFEDKMFDNIVNNPVRQEIMFVGPIETRYLRIIPGRTSLQDRYGIADLGIL</sequence>
<dbReference type="SUPFAM" id="SSF49785">
    <property type="entry name" value="Galactose-binding domain-like"/>
    <property type="match status" value="2"/>
</dbReference>
<keyword evidence="4" id="KW-0732">Signal</keyword>
<dbReference type="Pfam" id="PF00754">
    <property type="entry name" value="F5_F8_type_C"/>
    <property type="match status" value="2"/>
</dbReference>
<protein>
    <recommendedName>
        <fullName evidence="3">alpha-L-fucosidase</fullName>
        <ecNumber evidence="3">3.2.1.51</ecNumber>
    </recommendedName>
</protein>
<dbReference type="GO" id="GO:0006004">
    <property type="term" value="P:fucose metabolic process"/>
    <property type="evidence" value="ECO:0007669"/>
    <property type="project" value="InterPro"/>
</dbReference>
<evidence type="ECO:0000256" key="1">
    <source>
        <dbReference type="ARBA" id="ARBA00004071"/>
    </source>
</evidence>
<feature type="domain" description="F5/8 type C" evidence="7">
    <location>
        <begin position="509"/>
        <end position="600"/>
    </location>
</feature>
<organism evidence="8 9">
    <name type="scientific">Candidatus Cryptobacteroides intestinigallinarum</name>
    <dbReference type="NCBI Taxonomy" id="2840767"/>
    <lineage>
        <taxon>Bacteria</taxon>
        <taxon>Pseudomonadati</taxon>
        <taxon>Bacteroidota</taxon>
        <taxon>Bacteroidia</taxon>
        <taxon>Bacteroidales</taxon>
        <taxon>Candidatus Cryptobacteroides</taxon>
    </lineage>
</organism>
<dbReference type="Pfam" id="PF01120">
    <property type="entry name" value="Alpha_L_fucos"/>
    <property type="match status" value="1"/>
</dbReference>
<accession>A0A9D9HLZ3</accession>
<evidence type="ECO:0000313" key="8">
    <source>
        <dbReference type="EMBL" id="MBO8456300.1"/>
    </source>
</evidence>
<dbReference type="Gene3D" id="2.60.120.260">
    <property type="entry name" value="Galactose-binding domain-like"/>
    <property type="match status" value="2"/>
</dbReference>
<dbReference type="Proteomes" id="UP000823617">
    <property type="component" value="Unassembled WGS sequence"/>
</dbReference>
<evidence type="ECO:0000259" key="7">
    <source>
        <dbReference type="PROSITE" id="PS50022"/>
    </source>
</evidence>
<dbReference type="InterPro" id="IPR057739">
    <property type="entry name" value="Glyco_hydro_29_N"/>
</dbReference>
<dbReference type="PRINTS" id="PR00741">
    <property type="entry name" value="GLHYDRLASE29"/>
</dbReference>
<keyword evidence="5" id="KW-0378">Hydrolase</keyword>
<dbReference type="PROSITE" id="PS51257">
    <property type="entry name" value="PROKAR_LIPOPROTEIN"/>
    <property type="match status" value="1"/>
</dbReference>
<dbReference type="InterPro" id="IPR008979">
    <property type="entry name" value="Galactose-bd-like_sf"/>
</dbReference>
<dbReference type="InterPro" id="IPR000933">
    <property type="entry name" value="Glyco_hydro_29"/>
</dbReference>
<dbReference type="FunFam" id="3.20.20.80:FF:000052">
    <property type="entry name" value="Putative alpha-L-fucosidase 1"/>
    <property type="match status" value="1"/>
</dbReference>
<dbReference type="GO" id="GO:0004560">
    <property type="term" value="F:alpha-L-fucosidase activity"/>
    <property type="evidence" value="ECO:0007669"/>
    <property type="project" value="InterPro"/>
</dbReference>
<dbReference type="EC" id="3.2.1.51" evidence="3"/>
<dbReference type="InterPro" id="IPR016286">
    <property type="entry name" value="FUC_metazoa-typ"/>
</dbReference>
<evidence type="ECO:0000256" key="3">
    <source>
        <dbReference type="ARBA" id="ARBA00012662"/>
    </source>
</evidence>